<feature type="transmembrane region" description="Helical" evidence="8">
    <location>
        <begin position="348"/>
        <end position="367"/>
    </location>
</feature>
<dbReference type="InterPro" id="IPR005828">
    <property type="entry name" value="MFS_sugar_transport-like"/>
</dbReference>
<protein>
    <submittedName>
        <fullName evidence="10">General substrate transporter</fullName>
    </submittedName>
</protein>
<gene>
    <name evidence="10" type="ORF">B0J11DRAFT_31862</name>
</gene>
<dbReference type="Gene3D" id="1.20.1250.20">
    <property type="entry name" value="MFS general substrate transporter like domains"/>
    <property type="match status" value="1"/>
</dbReference>
<dbReference type="FunFam" id="1.20.1250.20:FF:000078">
    <property type="entry name" value="MFS maltose transporter, putative"/>
    <property type="match status" value="1"/>
</dbReference>
<evidence type="ECO:0000259" key="9">
    <source>
        <dbReference type="PROSITE" id="PS50850"/>
    </source>
</evidence>
<comment type="subcellular location">
    <subcellularLocation>
        <location evidence="1">Membrane</location>
        <topology evidence="1">Multi-pass membrane protein</topology>
    </subcellularLocation>
</comment>
<keyword evidence="5 8" id="KW-1133">Transmembrane helix</keyword>
<keyword evidence="3 7" id="KW-0813">Transport</keyword>
<feature type="transmembrane region" description="Helical" evidence="8">
    <location>
        <begin position="374"/>
        <end position="396"/>
    </location>
</feature>
<evidence type="ECO:0000256" key="1">
    <source>
        <dbReference type="ARBA" id="ARBA00004141"/>
    </source>
</evidence>
<evidence type="ECO:0000256" key="3">
    <source>
        <dbReference type="ARBA" id="ARBA00022448"/>
    </source>
</evidence>
<dbReference type="GO" id="GO:0016020">
    <property type="term" value="C:membrane"/>
    <property type="evidence" value="ECO:0007669"/>
    <property type="project" value="UniProtKB-SubCell"/>
</dbReference>
<dbReference type="InterPro" id="IPR020846">
    <property type="entry name" value="MFS_dom"/>
</dbReference>
<dbReference type="NCBIfam" id="TIGR00879">
    <property type="entry name" value="SP"/>
    <property type="match status" value="1"/>
</dbReference>
<sequence length="533" mass="58758">MSVSKPDNVVDYVESTTEQGNGMAVMGASQRVKDYQAQQQSMTRKESIKEHWKPLAWCMFMFYTCIMFGFDSLAGGVVVSIFEFRRDFGHPYAGDYVVDANWQLGFQAATLFGIIFGGFLTGFGVNKWGRQPCILVAYIINTGGIFLQFFSKTPAEFFGGKLLTGIPLGCFTTVAPTYASEMAPLNIRGAITAGMNFAIVLGQLIGYGVMRQTSFYQSALSYKVLFATQWGYVALGLIILPFFPESPYWLVSHNRHAKARHNISKLHKPDYDVDGHMAEIHESLARLNQDNESQGSIGECFQRKHILRTMVATGVFFIQNASGSVWVIGYMSYFMQLGGLSPARSFDATVGMSGLMVIGNMCGWFFVEKFGRRGTALGGAAALTVTLFVIGILAVVNSKGAIWGQVAFMAVWSFAYQGTIGCVAWTISTETPTSRLRAPTQSLATMMNGLSSCIWSFALPYAINPDQGNLGGKIAFIFGAVMACCFVFIFFCIPETKGRTYMEVDEMWARGVPAWKWEKTDIVTVTEGRKGDE</sequence>
<organism evidence="10 11">
    <name type="scientific">Dendryphion nanum</name>
    <dbReference type="NCBI Taxonomy" id="256645"/>
    <lineage>
        <taxon>Eukaryota</taxon>
        <taxon>Fungi</taxon>
        <taxon>Dikarya</taxon>
        <taxon>Ascomycota</taxon>
        <taxon>Pezizomycotina</taxon>
        <taxon>Dothideomycetes</taxon>
        <taxon>Pleosporomycetidae</taxon>
        <taxon>Pleosporales</taxon>
        <taxon>Torulaceae</taxon>
        <taxon>Dendryphion</taxon>
    </lineage>
</organism>
<evidence type="ECO:0000313" key="11">
    <source>
        <dbReference type="Proteomes" id="UP000700596"/>
    </source>
</evidence>
<dbReference type="PROSITE" id="PS50850">
    <property type="entry name" value="MFS"/>
    <property type="match status" value="1"/>
</dbReference>
<comment type="similarity">
    <text evidence="2 7">Belongs to the major facilitator superfamily. Sugar transporter (TC 2.A.1.1) family.</text>
</comment>
<dbReference type="SUPFAM" id="SSF103473">
    <property type="entry name" value="MFS general substrate transporter"/>
    <property type="match status" value="1"/>
</dbReference>
<feature type="transmembrane region" description="Helical" evidence="8">
    <location>
        <begin position="402"/>
        <end position="425"/>
    </location>
</feature>
<evidence type="ECO:0000256" key="6">
    <source>
        <dbReference type="ARBA" id="ARBA00023136"/>
    </source>
</evidence>
<comment type="caution">
    <text evidence="10">The sequence shown here is derived from an EMBL/GenBank/DDBJ whole genome shotgun (WGS) entry which is preliminary data.</text>
</comment>
<dbReference type="PROSITE" id="PS00217">
    <property type="entry name" value="SUGAR_TRANSPORT_2"/>
    <property type="match status" value="1"/>
</dbReference>
<evidence type="ECO:0000256" key="7">
    <source>
        <dbReference type="RuleBase" id="RU003346"/>
    </source>
</evidence>
<dbReference type="Proteomes" id="UP000700596">
    <property type="component" value="Unassembled WGS sequence"/>
</dbReference>
<feature type="transmembrane region" description="Helical" evidence="8">
    <location>
        <begin position="102"/>
        <end position="125"/>
    </location>
</feature>
<evidence type="ECO:0000256" key="5">
    <source>
        <dbReference type="ARBA" id="ARBA00022989"/>
    </source>
</evidence>
<reference evidence="10" key="1">
    <citation type="journal article" date="2021" name="Nat. Commun.">
        <title>Genetic determinants of endophytism in the Arabidopsis root mycobiome.</title>
        <authorList>
            <person name="Mesny F."/>
            <person name="Miyauchi S."/>
            <person name="Thiergart T."/>
            <person name="Pickel B."/>
            <person name="Atanasova L."/>
            <person name="Karlsson M."/>
            <person name="Huettel B."/>
            <person name="Barry K.W."/>
            <person name="Haridas S."/>
            <person name="Chen C."/>
            <person name="Bauer D."/>
            <person name="Andreopoulos W."/>
            <person name="Pangilinan J."/>
            <person name="LaButti K."/>
            <person name="Riley R."/>
            <person name="Lipzen A."/>
            <person name="Clum A."/>
            <person name="Drula E."/>
            <person name="Henrissat B."/>
            <person name="Kohler A."/>
            <person name="Grigoriev I.V."/>
            <person name="Martin F.M."/>
            <person name="Hacquard S."/>
        </authorList>
    </citation>
    <scope>NUCLEOTIDE SEQUENCE</scope>
    <source>
        <strain evidence="10">MPI-CAGE-CH-0243</strain>
    </source>
</reference>
<dbReference type="PANTHER" id="PTHR48022:SF56">
    <property type="entry name" value="MAJOR FACILITATOR SUPERFAMILY (MFS) PROFILE DOMAIN-CONTAINING PROTEIN-RELATED"/>
    <property type="match status" value="1"/>
</dbReference>
<dbReference type="InterPro" id="IPR003663">
    <property type="entry name" value="Sugar/inositol_transpt"/>
</dbReference>
<feature type="transmembrane region" description="Helical" evidence="8">
    <location>
        <begin position="191"/>
        <end position="210"/>
    </location>
</feature>
<feature type="transmembrane region" description="Helical" evidence="8">
    <location>
        <begin position="162"/>
        <end position="179"/>
    </location>
</feature>
<evidence type="ECO:0000256" key="4">
    <source>
        <dbReference type="ARBA" id="ARBA00022692"/>
    </source>
</evidence>
<feature type="transmembrane region" description="Helical" evidence="8">
    <location>
        <begin position="230"/>
        <end position="251"/>
    </location>
</feature>
<evidence type="ECO:0000256" key="2">
    <source>
        <dbReference type="ARBA" id="ARBA00010992"/>
    </source>
</evidence>
<name>A0A9P9J2I0_9PLEO</name>
<evidence type="ECO:0000313" key="10">
    <source>
        <dbReference type="EMBL" id="KAH7138979.1"/>
    </source>
</evidence>
<dbReference type="AlphaFoldDB" id="A0A9P9J2I0"/>
<dbReference type="EMBL" id="JAGMWT010000001">
    <property type="protein sequence ID" value="KAH7138979.1"/>
    <property type="molecule type" value="Genomic_DNA"/>
</dbReference>
<evidence type="ECO:0000256" key="8">
    <source>
        <dbReference type="SAM" id="Phobius"/>
    </source>
</evidence>
<feature type="domain" description="Major facilitator superfamily (MFS) profile" evidence="9">
    <location>
        <begin position="57"/>
        <end position="497"/>
    </location>
</feature>
<dbReference type="GO" id="GO:0005351">
    <property type="term" value="F:carbohydrate:proton symporter activity"/>
    <property type="evidence" value="ECO:0007669"/>
    <property type="project" value="TreeGrafter"/>
</dbReference>
<keyword evidence="4 8" id="KW-0812">Transmembrane</keyword>
<feature type="transmembrane region" description="Helical" evidence="8">
    <location>
        <begin position="306"/>
        <end position="328"/>
    </location>
</feature>
<dbReference type="PANTHER" id="PTHR48022">
    <property type="entry name" value="PLASTIDIC GLUCOSE TRANSPORTER 4"/>
    <property type="match status" value="1"/>
</dbReference>
<keyword evidence="11" id="KW-1185">Reference proteome</keyword>
<dbReference type="Pfam" id="PF00083">
    <property type="entry name" value="Sugar_tr"/>
    <property type="match status" value="1"/>
</dbReference>
<dbReference type="InterPro" id="IPR005829">
    <property type="entry name" value="Sugar_transporter_CS"/>
</dbReference>
<dbReference type="OrthoDB" id="6612291at2759"/>
<dbReference type="InterPro" id="IPR050360">
    <property type="entry name" value="MFS_Sugar_Transporters"/>
</dbReference>
<feature type="transmembrane region" description="Helical" evidence="8">
    <location>
        <begin position="475"/>
        <end position="493"/>
    </location>
</feature>
<proteinExistence type="inferred from homology"/>
<keyword evidence="6 8" id="KW-0472">Membrane</keyword>
<dbReference type="InterPro" id="IPR036259">
    <property type="entry name" value="MFS_trans_sf"/>
</dbReference>
<feature type="transmembrane region" description="Helical" evidence="8">
    <location>
        <begin position="54"/>
        <end position="82"/>
    </location>
</feature>
<feature type="transmembrane region" description="Helical" evidence="8">
    <location>
        <begin position="132"/>
        <end position="150"/>
    </location>
</feature>
<accession>A0A9P9J2I0</accession>
<feature type="transmembrane region" description="Helical" evidence="8">
    <location>
        <begin position="446"/>
        <end position="463"/>
    </location>
</feature>